<dbReference type="PANTHER" id="PTHR11527">
    <property type="entry name" value="HEAT-SHOCK PROTEIN 20 FAMILY MEMBER"/>
    <property type="match status" value="1"/>
</dbReference>
<dbReference type="InterPro" id="IPR008978">
    <property type="entry name" value="HSP20-like_chaperone"/>
</dbReference>
<proteinExistence type="inferred from homology"/>
<evidence type="ECO:0000256" key="2">
    <source>
        <dbReference type="RuleBase" id="RU003616"/>
    </source>
</evidence>
<reference evidence="5 6" key="1">
    <citation type="submission" date="2018-06" db="EMBL/GenBank/DDBJ databases">
        <title>Extensive metabolic versatility and redundancy in microbially diverse, dynamic hydrothermal sediments.</title>
        <authorList>
            <person name="Dombrowski N."/>
            <person name="Teske A."/>
            <person name="Baker B.J."/>
        </authorList>
    </citation>
    <scope>NUCLEOTIDE SEQUENCE [LARGE SCALE GENOMIC DNA]</scope>
    <source>
        <strain evidence="5">B36_G15</strain>
    </source>
</reference>
<dbReference type="PROSITE" id="PS51203">
    <property type="entry name" value="CS"/>
    <property type="match status" value="1"/>
</dbReference>
<dbReference type="EMBL" id="QNBE01000032">
    <property type="protein sequence ID" value="RKX70643.1"/>
    <property type="molecule type" value="Genomic_DNA"/>
</dbReference>
<evidence type="ECO:0000313" key="5">
    <source>
        <dbReference type="EMBL" id="RKX70643.1"/>
    </source>
</evidence>
<sequence length="148" mass="16995">MPNSLAKWDPFKELSSLREDMERLFDSFFGRFPVVRGEGVWTPVVDIEETDDDIIVTAEIPGLNKDEIKITSTGNTLTISGERKREKEEKGKTYHRIERSYGKFVRTISLPVEVDPDRTKATYKDGLLKIVLPKPESKRPKEITIDVK</sequence>
<dbReference type="Pfam" id="PF00011">
    <property type="entry name" value="HSP20"/>
    <property type="match status" value="1"/>
</dbReference>
<feature type="domain" description="SHSP" evidence="3">
    <location>
        <begin position="35"/>
        <end position="148"/>
    </location>
</feature>
<dbReference type="PROSITE" id="PS01031">
    <property type="entry name" value="SHSP"/>
    <property type="match status" value="1"/>
</dbReference>
<evidence type="ECO:0000259" key="4">
    <source>
        <dbReference type="PROSITE" id="PS51203"/>
    </source>
</evidence>
<comment type="similarity">
    <text evidence="1 2">Belongs to the small heat shock protein (HSP20) family.</text>
</comment>
<evidence type="ECO:0000313" key="6">
    <source>
        <dbReference type="Proteomes" id="UP000268469"/>
    </source>
</evidence>
<dbReference type="Proteomes" id="UP000268469">
    <property type="component" value="Unassembled WGS sequence"/>
</dbReference>
<dbReference type="CDD" id="cd06464">
    <property type="entry name" value="ACD_sHsps-like"/>
    <property type="match status" value="1"/>
</dbReference>
<dbReference type="Gene3D" id="2.60.40.790">
    <property type="match status" value="1"/>
</dbReference>
<comment type="caution">
    <text evidence="5">The sequence shown here is derived from an EMBL/GenBank/DDBJ whole genome shotgun (WGS) entry which is preliminary data.</text>
</comment>
<protein>
    <submittedName>
        <fullName evidence="5">Hsp20/alpha crystallin family protein</fullName>
    </submittedName>
</protein>
<feature type="domain" description="CS" evidence="4">
    <location>
        <begin position="40"/>
        <end position="148"/>
    </location>
</feature>
<dbReference type="InterPro" id="IPR031107">
    <property type="entry name" value="Small_HSP"/>
</dbReference>
<accession>A0A660SIZ6</accession>
<organism evidence="5 6">
    <name type="scientific">candidate division WOR-3 bacterium</name>
    <dbReference type="NCBI Taxonomy" id="2052148"/>
    <lineage>
        <taxon>Bacteria</taxon>
        <taxon>Bacteria division WOR-3</taxon>
    </lineage>
</organism>
<evidence type="ECO:0000259" key="3">
    <source>
        <dbReference type="PROSITE" id="PS01031"/>
    </source>
</evidence>
<gene>
    <name evidence="5" type="ORF">DRP53_04345</name>
</gene>
<dbReference type="AlphaFoldDB" id="A0A660SIZ6"/>
<name>A0A660SIZ6_UNCW3</name>
<dbReference type="InterPro" id="IPR007052">
    <property type="entry name" value="CS_dom"/>
</dbReference>
<dbReference type="InterPro" id="IPR002068">
    <property type="entry name" value="A-crystallin/Hsp20_dom"/>
</dbReference>
<evidence type="ECO:0000256" key="1">
    <source>
        <dbReference type="PROSITE-ProRule" id="PRU00285"/>
    </source>
</evidence>
<dbReference type="SUPFAM" id="SSF49764">
    <property type="entry name" value="HSP20-like chaperones"/>
    <property type="match status" value="1"/>
</dbReference>